<comment type="similarity">
    <text evidence="2 13">Belongs to the type II topoisomerase GyrB family.</text>
</comment>
<feature type="domain" description="Toprim" evidence="14">
    <location>
        <begin position="431"/>
        <end position="546"/>
    </location>
</feature>
<comment type="miscellaneous">
    <text evidence="13">Few gyrases are as efficient as E.coli at forming negative supercoils. Not all organisms have 2 type II topoisomerases; in organisms with a single type II topoisomerase this enzyme also has to decatenate newly replicated chromosomes.</text>
</comment>
<dbReference type="InterPro" id="IPR002288">
    <property type="entry name" value="DNA_gyrase_B_C"/>
</dbReference>
<keyword evidence="6 13" id="KW-0479">Metal-binding</keyword>
<sequence length="817" mass="89719">MTEENGNTPETAANTGYDSSKITVLRGLEAVRKRPGMYIGDVHDGTGLHHMVFEVVDNAVDEALAGHADDIIVTIHEDGSVSVSDNGRGIPVDIHKEENVSAAEVILTVLHAGGKFDDNSYKVSGGLHGVGVSVVNALSEHLWLDIWRDGEHHQQEYALGEPLYPLKAVGPAGVRRGTTLRFKPAREIFSDVEFHYDVLARRLRELSFLNSGVKITLSDERGESRRDVFEYEGGIRSFVEHLAQLKTPLHPKVIAVSGEENGITVEVALQWTDSYQETMFCFTNNIPQKDGGTHLQGFRAALTRTLTNYIEQNGVAKQAKVSLSGDDMREGMIAVLSVKVPDPSFSSQTKEKLVSSDVRPVVEHTFGARLEEFLQENPNEARAIAGKIVDAARAREAARKARDLTRRKGALDIAGLPGKLADCQEKDPALSELFIVEGDSAGGSAKQGRNRKNQAVLPLRGKILNVERARFDRMLSSAEVGTLITALGTGIGKDEYNPDKLRYHRIIIMTDADVDGAHIRTLLLTFFYRQMPELIERGHVYIGLPPLYKIKQGKTELYLKDDAALDAYLAGNAVEGASLVPATGEPPITGEALEKLLLAYAAARDTIARNAWRYDPELLGALVDFTPLDAAILAANVDERHELDQLEKRLNESGLGKPRYSLEFQPATDTIGPALVARRRHMGVDAVQVLPFSAFEGGELRALRDAAALLHGLVREGAQITRGNRAQPVTSFAQAQAWLLEEAKKGRQIQRFKGLGEMNPEQLWDTTVNPETRRLLQVTIEDAVGADQIFSTLMGDVVEPRRAFIEDNALRVSNLDV</sequence>
<dbReference type="HAMAP" id="MF_01898">
    <property type="entry name" value="GyrB"/>
    <property type="match status" value="1"/>
</dbReference>
<dbReference type="Gene3D" id="3.30.230.10">
    <property type="match status" value="1"/>
</dbReference>
<dbReference type="RefSeq" id="WP_189499146.1">
    <property type="nucleotide sequence ID" value="NZ_BMZT01000013.1"/>
</dbReference>
<dbReference type="NCBIfam" id="NF011501">
    <property type="entry name" value="PRK14939.1"/>
    <property type="match status" value="1"/>
</dbReference>
<evidence type="ECO:0000256" key="5">
    <source>
        <dbReference type="ARBA" id="ARBA00022490"/>
    </source>
</evidence>
<keyword evidence="16" id="KW-1185">Reference proteome</keyword>
<dbReference type="Pfam" id="PF02518">
    <property type="entry name" value="HATPase_c"/>
    <property type="match status" value="1"/>
</dbReference>
<evidence type="ECO:0000256" key="1">
    <source>
        <dbReference type="ARBA" id="ARBA00000185"/>
    </source>
</evidence>
<keyword evidence="10 13" id="KW-0799">Topoisomerase</keyword>
<dbReference type="Pfam" id="PF01751">
    <property type="entry name" value="Toprim"/>
    <property type="match status" value="1"/>
</dbReference>
<dbReference type="InterPro" id="IPR013759">
    <property type="entry name" value="Topo_IIA_B_C"/>
</dbReference>
<keyword evidence="9 13" id="KW-0460">Magnesium</keyword>
<dbReference type="PROSITE" id="PS50880">
    <property type="entry name" value="TOPRIM"/>
    <property type="match status" value="1"/>
</dbReference>
<dbReference type="Gene3D" id="3.30.565.10">
    <property type="entry name" value="Histidine kinase-like ATPase, C-terminal domain"/>
    <property type="match status" value="1"/>
</dbReference>
<comment type="catalytic activity">
    <reaction evidence="1 13">
        <text>ATP-dependent breakage, passage and rejoining of double-stranded DNA.</text>
        <dbReference type="EC" id="5.6.2.2"/>
    </reaction>
</comment>
<dbReference type="InterPro" id="IPR013760">
    <property type="entry name" value="Topo_IIA-like_dom_sf"/>
</dbReference>
<organism evidence="15 16">
    <name type="scientific">Luteimonas padinae</name>
    <dbReference type="NCBI Taxonomy" id="1714359"/>
    <lineage>
        <taxon>Bacteria</taxon>
        <taxon>Pseudomonadati</taxon>
        <taxon>Pseudomonadota</taxon>
        <taxon>Gammaproteobacteria</taxon>
        <taxon>Lysobacterales</taxon>
        <taxon>Lysobacteraceae</taxon>
        <taxon>Luteimonas</taxon>
    </lineage>
</organism>
<feature type="binding site" evidence="13">
    <location>
        <position position="513"/>
    </location>
    <ligand>
        <name>Mg(2+)</name>
        <dbReference type="ChEBI" id="CHEBI:18420"/>
        <label>2</label>
    </ligand>
</feature>
<dbReference type="NCBIfam" id="TIGR01059">
    <property type="entry name" value="gyrB"/>
    <property type="match status" value="1"/>
</dbReference>
<evidence type="ECO:0000256" key="13">
    <source>
        <dbReference type="HAMAP-Rule" id="MF_01898"/>
    </source>
</evidence>
<dbReference type="InterPro" id="IPR036890">
    <property type="entry name" value="HATPase_C_sf"/>
</dbReference>
<dbReference type="CDD" id="cd03366">
    <property type="entry name" value="TOPRIM_TopoIIA_GyrB"/>
    <property type="match status" value="1"/>
</dbReference>
<evidence type="ECO:0000256" key="7">
    <source>
        <dbReference type="ARBA" id="ARBA00022741"/>
    </source>
</evidence>
<keyword evidence="8 13" id="KW-0067">ATP-binding</keyword>
<dbReference type="InterPro" id="IPR018522">
    <property type="entry name" value="TopoIIA_CS"/>
</dbReference>
<name>A0ABV6SV57_9GAMM</name>
<feature type="site" description="Interaction with DNA" evidence="13">
    <location>
        <position position="465"/>
    </location>
</feature>
<evidence type="ECO:0000259" key="14">
    <source>
        <dbReference type="PROSITE" id="PS50880"/>
    </source>
</evidence>
<dbReference type="Pfam" id="PF00986">
    <property type="entry name" value="DNA_gyraseB_C"/>
    <property type="match status" value="1"/>
</dbReference>
<accession>A0ABV6SV57</accession>
<dbReference type="EMBL" id="JBHLTF010000007">
    <property type="protein sequence ID" value="MFC0716787.1"/>
    <property type="molecule type" value="Genomic_DNA"/>
</dbReference>
<reference evidence="15 16" key="1">
    <citation type="submission" date="2024-09" db="EMBL/GenBank/DDBJ databases">
        <authorList>
            <person name="Sun Q."/>
            <person name="Mori K."/>
        </authorList>
    </citation>
    <scope>NUCLEOTIDE SEQUENCE [LARGE SCALE GENOMIC DNA]</scope>
    <source>
        <strain evidence="15 16">KCTC 52403</strain>
    </source>
</reference>
<dbReference type="PRINTS" id="PR00418">
    <property type="entry name" value="TPI2FAMILY"/>
</dbReference>
<evidence type="ECO:0000256" key="2">
    <source>
        <dbReference type="ARBA" id="ARBA00010708"/>
    </source>
</evidence>
<dbReference type="PROSITE" id="PS00177">
    <property type="entry name" value="TOPOISOMERASE_II"/>
    <property type="match status" value="1"/>
</dbReference>
<evidence type="ECO:0000256" key="6">
    <source>
        <dbReference type="ARBA" id="ARBA00022723"/>
    </source>
</evidence>
<dbReference type="EC" id="5.6.2.2" evidence="3 13"/>
<dbReference type="CDD" id="cd00822">
    <property type="entry name" value="TopoII_Trans_DNA_gyrase"/>
    <property type="match status" value="1"/>
</dbReference>
<dbReference type="SUPFAM" id="SSF54211">
    <property type="entry name" value="Ribosomal protein S5 domain 2-like"/>
    <property type="match status" value="1"/>
</dbReference>
<feature type="binding site" evidence="13">
    <location>
        <position position="511"/>
    </location>
    <ligand>
        <name>Mg(2+)</name>
        <dbReference type="ChEBI" id="CHEBI:18420"/>
        <label>1</label>
        <note>catalytic</note>
    </ligand>
</feature>
<dbReference type="SUPFAM" id="SSF55874">
    <property type="entry name" value="ATPase domain of HSP90 chaperone/DNA topoisomerase II/histidine kinase"/>
    <property type="match status" value="1"/>
</dbReference>
<dbReference type="InterPro" id="IPR041423">
    <property type="entry name" value="GyrB_insert"/>
</dbReference>
<gene>
    <name evidence="13 15" type="primary">gyrB</name>
    <name evidence="15" type="ORF">ACFFFU_03275</name>
</gene>
<dbReference type="Pfam" id="PF18053">
    <property type="entry name" value="GyrB_insert"/>
    <property type="match status" value="1"/>
</dbReference>
<dbReference type="InterPro" id="IPR020568">
    <property type="entry name" value="Ribosomal_Su5_D2-typ_SF"/>
</dbReference>
<dbReference type="InterPro" id="IPR003594">
    <property type="entry name" value="HATPase_dom"/>
</dbReference>
<keyword evidence="7 13" id="KW-0547">Nucleotide-binding</keyword>
<evidence type="ECO:0000256" key="4">
    <source>
        <dbReference type="ARBA" id="ARBA00019166"/>
    </source>
</evidence>
<dbReference type="Gene3D" id="3.40.50.670">
    <property type="match status" value="2"/>
</dbReference>
<evidence type="ECO:0000313" key="16">
    <source>
        <dbReference type="Proteomes" id="UP001589898"/>
    </source>
</evidence>
<dbReference type="InterPro" id="IPR034160">
    <property type="entry name" value="TOPRIM_GyrB"/>
</dbReference>
<evidence type="ECO:0000256" key="3">
    <source>
        <dbReference type="ARBA" id="ARBA00012895"/>
    </source>
</evidence>
<evidence type="ECO:0000256" key="12">
    <source>
        <dbReference type="ARBA" id="ARBA00023235"/>
    </source>
</evidence>
<dbReference type="NCBIfam" id="NF004189">
    <property type="entry name" value="PRK05644.1"/>
    <property type="match status" value="1"/>
</dbReference>
<evidence type="ECO:0000256" key="10">
    <source>
        <dbReference type="ARBA" id="ARBA00023029"/>
    </source>
</evidence>
<dbReference type="InterPro" id="IPR014721">
    <property type="entry name" value="Ribsml_uS5_D2-typ_fold_subgr"/>
</dbReference>
<comment type="cofactor">
    <cofactor evidence="13">
        <name>Mg(2+)</name>
        <dbReference type="ChEBI" id="CHEBI:18420"/>
    </cofactor>
    <cofactor evidence="13">
        <name>Mn(2+)</name>
        <dbReference type="ChEBI" id="CHEBI:29035"/>
    </cofactor>
    <cofactor evidence="13">
        <name>Ca(2+)</name>
        <dbReference type="ChEBI" id="CHEBI:29108"/>
    </cofactor>
    <text evidence="13">Binds two Mg(2+) per subunit. The magnesium ions form salt bridges with both the protein and the DNA. Can also accept other divalent metal cations, such as Mn(2+) or Ca(2+).</text>
</comment>
<dbReference type="InterPro" id="IPR011557">
    <property type="entry name" value="GyrB"/>
</dbReference>
<dbReference type="PRINTS" id="PR01159">
    <property type="entry name" value="DNAGYRASEB"/>
</dbReference>
<dbReference type="InterPro" id="IPR001241">
    <property type="entry name" value="Topo_IIA"/>
</dbReference>
<comment type="caution">
    <text evidence="15">The sequence shown here is derived from an EMBL/GenBank/DDBJ whole genome shotgun (WGS) entry which is preliminary data.</text>
</comment>
<comment type="subunit">
    <text evidence="13">Heterotetramer, composed of two GyrA and two GyrB chains. In the heterotetramer, GyrA contains the active site tyrosine that forms a transient covalent intermediate with DNA, while GyrB binds cofactors and catalyzes ATP hydrolysis.</text>
</comment>
<dbReference type="Pfam" id="PF00204">
    <property type="entry name" value="DNA_gyraseB"/>
    <property type="match status" value="1"/>
</dbReference>
<feature type="binding site" evidence="13">
    <location>
        <position position="511"/>
    </location>
    <ligand>
        <name>Mg(2+)</name>
        <dbReference type="ChEBI" id="CHEBI:18420"/>
        <label>2</label>
    </ligand>
</feature>
<keyword evidence="12 13" id="KW-0413">Isomerase</keyword>
<dbReference type="PANTHER" id="PTHR45866">
    <property type="entry name" value="DNA GYRASE/TOPOISOMERASE SUBUNIT B"/>
    <property type="match status" value="1"/>
</dbReference>
<dbReference type="InterPro" id="IPR013506">
    <property type="entry name" value="Topo_IIA_bsu_dom2"/>
</dbReference>
<evidence type="ECO:0000256" key="9">
    <source>
        <dbReference type="ARBA" id="ARBA00022842"/>
    </source>
</evidence>
<keyword evidence="5 13" id="KW-0963">Cytoplasm</keyword>
<feature type="binding site" evidence="13">
    <location>
        <position position="437"/>
    </location>
    <ligand>
        <name>Mg(2+)</name>
        <dbReference type="ChEBI" id="CHEBI:18420"/>
        <label>1</label>
        <note>catalytic</note>
    </ligand>
</feature>
<evidence type="ECO:0000256" key="8">
    <source>
        <dbReference type="ARBA" id="ARBA00022840"/>
    </source>
</evidence>
<feature type="site" description="Interaction with DNA" evidence="13">
    <location>
        <position position="462"/>
    </location>
</feature>
<dbReference type="InterPro" id="IPR049353">
    <property type="entry name" value="GyrB_hook"/>
</dbReference>
<dbReference type="SMART" id="SM00433">
    <property type="entry name" value="TOP2c"/>
    <property type="match status" value="1"/>
</dbReference>
<dbReference type="InterPro" id="IPR006171">
    <property type="entry name" value="TOPRIM_dom"/>
</dbReference>
<dbReference type="GO" id="GO:0003918">
    <property type="term" value="F:DNA topoisomerase type II (double strand cut, ATP-hydrolyzing) activity"/>
    <property type="evidence" value="ECO:0007669"/>
    <property type="project" value="UniProtKB-EC"/>
</dbReference>
<dbReference type="Proteomes" id="UP001589898">
    <property type="component" value="Unassembled WGS sequence"/>
</dbReference>
<dbReference type="SUPFAM" id="SSF56719">
    <property type="entry name" value="Type II DNA topoisomerase"/>
    <property type="match status" value="1"/>
</dbReference>
<dbReference type="Pfam" id="PF21249">
    <property type="entry name" value="GyrB_hook"/>
    <property type="match status" value="1"/>
</dbReference>
<keyword evidence="11" id="KW-0238">DNA-binding</keyword>
<dbReference type="CDD" id="cd16928">
    <property type="entry name" value="HATPase_GyrB-like"/>
    <property type="match status" value="1"/>
</dbReference>
<dbReference type="InterPro" id="IPR000565">
    <property type="entry name" value="Topo_IIA_B"/>
</dbReference>
<comment type="subcellular location">
    <subcellularLocation>
        <location evidence="13">Cytoplasm</location>
    </subcellularLocation>
</comment>
<dbReference type="PANTHER" id="PTHR45866:SF1">
    <property type="entry name" value="DNA GYRASE SUBUNIT B, MITOCHONDRIAL"/>
    <property type="match status" value="1"/>
</dbReference>
<proteinExistence type="inferred from homology"/>
<comment type="function">
    <text evidence="13">A type II topoisomerase that negatively supercoils closed circular double-stranded (ds) DNA in an ATP-dependent manner to modulate DNA topology and maintain chromosomes in an underwound state. Negative supercoiling favors strand separation, and DNA replication, transcription, recombination and repair, all of which involve strand separation. Also able to catalyze the interconversion of other topological isomers of dsDNA rings, including catenanes and knotted rings. Type II topoisomerases break and join 2 DNA strands simultaneously in an ATP-dependent manner.</text>
</comment>
<evidence type="ECO:0000256" key="11">
    <source>
        <dbReference type="ARBA" id="ARBA00023125"/>
    </source>
</evidence>
<evidence type="ECO:0000313" key="15">
    <source>
        <dbReference type="EMBL" id="MFC0716787.1"/>
    </source>
</evidence>
<protein>
    <recommendedName>
        <fullName evidence="4 13">DNA gyrase subunit B</fullName>
        <ecNumber evidence="3 13">5.6.2.2</ecNumber>
    </recommendedName>
</protein>
<dbReference type="SMART" id="SM00387">
    <property type="entry name" value="HATPase_c"/>
    <property type="match status" value="1"/>
</dbReference>